<reference evidence="2 3" key="1">
    <citation type="submission" date="2016-12" db="EMBL/GenBank/DDBJ databases">
        <title>The genomes of Aspergillus section Nigri reveals drivers in fungal speciation.</title>
        <authorList>
            <consortium name="DOE Joint Genome Institute"/>
            <person name="Vesth T.C."/>
            <person name="Nybo J."/>
            <person name="Theobald S."/>
            <person name="Brandl J."/>
            <person name="Frisvad J.C."/>
            <person name="Nielsen K.F."/>
            <person name="Lyhne E.K."/>
            <person name="Kogle M.E."/>
            <person name="Kuo A."/>
            <person name="Riley R."/>
            <person name="Clum A."/>
            <person name="Nolan M."/>
            <person name="Lipzen A."/>
            <person name="Salamov A."/>
            <person name="Henrissat B."/>
            <person name="Wiebenga A."/>
            <person name="De Vries R.P."/>
            <person name="Grigoriev I.V."/>
            <person name="Mortensen U.H."/>
            <person name="Andersen M.R."/>
            <person name="Baker S.E."/>
        </authorList>
    </citation>
    <scope>NUCLEOTIDE SEQUENCE [LARGE SCALE GENOMIC DNA]</scope>
    <source>
        <strain evidence="2 3">CBS 121591</strain>
    </source>
</reference>
<evidence type="ECO:0000256" key="1">
    <source>
        <dbReference type="SAM" id="MobiDB-lite"/>
    </source>
</evidence>
<evidence type="ECO:0000313" key="2">
    <source>
        <dbReference type="EMBL" id="PYH85801.1"/>
    </source>
</evidence>
<keyword evidence="3" id="KW-1185">Reference proteome</keyword>
<feature type="region of interest" description="Disordered" evidence="1">
    <location>
        <begin position="101"/>
        <end position="126"/>
    </location>
</feature>
<proteinExistence type="predicted"/>
<dbReference type="GeneID" id="37143220"/>
<dbReference type="VEuPathDB" id="FungiDB:BO82DRAFT_428802"/>
<dbReference type="STRING" id="1448315.A0A319CP14"/>
<dbReference type="EMBL" id="KZ821678">
    <property type="protein sequence ID" value="PYH85801.1"/>
    <property type="molecule type" value="Genomic_DNA"/>
</dbReference>
<sequence length="274" mass="30451">MVEQTLSPSLVEWLDQLEEWSFGSDIDDSSIESITPLGASLEDLLQSNQSAASKAPECTPLPASRSSSSASSQDATASASTGSLRVIARCDTPVVPLHIPLPKPQLPLSKKQKSPRQQQHPLTYRQRSAPALSYEEMLDRAAQAYQIKNGKALGPSRLNKTSIIYYDYLTDDISDLVEIRDSKHIARLEVIPPEVRQRVLLVEDLSRDTIYALRHTFRVNPEVFEEHLLSSGYSGADYDDAPALQWKTAPLKRSHMKTSMVGVMTIMITTAMER</sequence>
<dbReference type="AlphaFoldDB" id="A0A319CP14"/>
<dbReference type="Proteomes" id="UP000248340">
    <property type="component" value="Unassembled WGS sequence"/>
</dbReference>
<dbReference type="OrthoDB" id="3231000at2759"/>
<protein>
    <submittedName>
        <fullName evidence="2">Uncharacterized protein</fullName>
    </submittedName>
</protein>
<dbReference type="RefSeq" id="XP_025496001.1">
    <property type="nucleotide sequence ID" value="XM_025640478.1"/>
</dbReference>
<accession>A0A319CP14</accession>
<gene>
    <name evidence="2" type="ORF">BO82DRAFT_428802</name>
</gene>
<feature type="compositionally biased region" description="Low complexity" evidence="1">
    <location>
        <begin position="63"/>
        <end position="78"/>
    </location>
</feature>
<name>A0A319CP14_9EURO</name>
<feature type="region of interest" description="Disordered" evidence="1">
    <location>
        <begin position="48"/>
        <end position="78"/>
    </location>
</feature>
<evidence type="ECO:0000313" key="3">
    <source>
        <dbReference type="Proteomes" id="UP000248340"/>
    </source>
</evidence>
<organism evidence="2 3">
    <name type="scientific">Aspergillus uvarum CBS 121591</name>
    <dbReference type="NCBI Taxonomy" id="1448315"/>
    <lineage>
        <taxon>Eukaryota</taxon>
        <taxon>Fungi</taxon>
        <taxon>Dikarya</taxon>
        <taxon>Ascomycota</taxon>
        <taxon>Pezizomycotina</taxon>
        <taxon>Eurotiomycetes</taxon>
        <taxon>Eurotiomycetidae</taxon>
        <taxon>Eurotiales</taxon>
        <taxon>Aspergillaceae</taxon>
        <taxon>Aspergillus</taxon>
        <taxon>Aspergillus subgen. Circumdati</taxon>
    </lineage>
</organism>